<reference evidence="3" key="1">
    <citation type="submission" date="2023-07" db="EMBL/GenBank/DDBJ databases">
        <title>draft genome sequence of fig (Ficus carica).</title>
        <authorList>
            <person name="Takahashi T."/>
            <person name="Nishimura K."/>
        </authorList>
    </citation>
    <scope>NUCLEOTIDE SEQUENCE</scope>
</reference>
<feature type="region of interest" description="Disordered" evidence="1">
    <location>
        <begin position="83"/>
        <end position="115"/>
    </location>
</feature>
<gene>
    <name evidence="3" type="ORF">TIFTF001_003108</name>
</gene>
<dbReference type="EMBL" id="BTGU01000003">
    <property type="protein sequence ID" value="GMN31118.1"/>
    <property type="molecule type" value="Genomic_DNA"/>
</dbReference>
<evidence type="ECO:0000313" key="4">
    <source>
        <dbReference type="Proteomes" id="UP001187192"/>
    </source>
</evidence>
<keyword evidence="2" id="KW-1133">Transmembrane helix</keyword>
<accession>A0AA88CQR0</accession>
<feature type="transmembrane region" description="Helical" evidence="2">
    <location>
        <begin position="119"/>
        <end position="138"/>
    </location>
</feature>
<sequence>MQLRSAINEGLGGGDAERYWLHMVGYCGHDKTISYGRSRYVGAWDGRFQFQIESHAIESPSSPTNLAFNFLVTNIKRQNQGFPSKAMNFLNPNRSTATRPWPTKRSSSSSSSSSQRSPLLFLTVLFCVLIFFLYYQSLSPTSLSLPSSPTLSSPHSHSLHCPISLIGEKFLWYAPHSGFSNQLSEFKNALLMAAILNRTLVVPPILDHHAVALGSCPKFRVSSPPEIRLSVWDHAVELIRDGRRSSHDVGRISTIFFFSTAQPFDFVNARLQGSFRYVSMADILDISSLVSSSFIRAIDFRVFASQWCNFNLDSFCVDELDKQSSFLDSLKQCGSLLSGLDGSISKCLYAVDEDCRTTVWTYKNGDEDGTLDPFQPDEQLKKKKKISYVRRRKDVYKNLGPGSKADSATLLAFGSIFTSPYKGSELYIDIHESPRDRRIQKLIEKIEFLPFVPEIISAGKRFAHETIRAPFLCAQLRLLDGQFKNHWKTTFLGLKQKIKSLGRSPRPINIFVMTDLPEANWTGSYLGDLAGDAHQFKLYFLKDRDELVIQTARELVDANHGLNFGSLPKISDRDGTIKKHCRPSTLLDVLLYIEETVCSCASLGFVGTSGSTIAESIELMRKFGVCSSSTRTAL</sequence>
<proteinExistence type="predicted"/>
<dbReference type="Gene3D" id="3.40.50.11340">
    <property type="match status" value="1"/>
</dbReference>
<name>A0AA88CQR0_FICCA</name>
<dbReference type="PANTHER" id="PTHR36050">
    <property type="entry name" value="O-FUCOSYLTRANSFERASE 30"/>
    <property type="match status" value="1"/>
</dbReference>
<protein>
    <recommendedName>
        <fullName evidence="5">O-fucosyltransferase family protein</fullName>
    </recommendedName>
</protein>
<evidence type="ECO:0000313" key="3">
    <source>
        <dbReference type="EMBL" id="GMN31118.1"/>
    </source>
</evidence>
<organism evidence="3 4">
    <name type="scientific">Ficus carica</name>
    <name type="common">Common fig</name>
    <dbReference type="NCBI Taxonomy" id="3494"/>
    <lineage>
        <taxon>Eukaryota</taxon>
        <taxon>Viridiplantae</taxon>
        <taxon>Streptophyta</taxon>
        <taxon>Embryophyta</taxon>
        <taxon>Tracheophyta</taxon>
        <taxon>Spermatophyta</taxon>
        <taxon>Magnoliopsida</taxon>
        <taxon>eudicotyledons</taxon>
        <taxon>Gunneridae</taxon>
        <taxon>Pentapetalae</taxon>
        <taxon>rosids</taxon>
        <taxon>fabids</taxon>
        <taxon>Rosales</taxon>
        <taxon>Moraceae</taxon>
        <taxon>Ficeae</taxon>
        <taxon>Ficus</taxon>
    </lineage>
</organism>
<keyword evidence="4" id="KW-1185">Reference proteome</keyword>
<dbReference type="PANTHER" id="PTHR36050:SF1">
    <property type="entry name" value="O-FUCOSYLTRANSFERASE 30"/>
    <property type="match status" value="1"/>
</dbReference>
<keyword evidence="2" id="KW-0812">Transmembrane</keyword>
<evidence type="ECO:0000256" key="1">
    <source>
        <dbReference type="SAM" id="MobiDB-lite"/>
    </source>
</evidence>
<dbReference type="AlphaFoldDB" id="A0AA88CQR0"/>
<keyword evidence="2" id="KW-0472">Membrane</keyword>
<evidence type="ECO:0008006" key="5">
    <source>
        <dbReference type="Google" id="ProtNLM"/>
    </source>
</evidence>
<dbReference type="Proteomes" id="UP001187192">
    <property type="component" value="Unassembled WGS sequence"/>
</dbReference>
<comment type="caution">
    <text evidence="3">The sequence shown here is derived from an EMBL/GenBank/DDBJ whole genome shotgun (WGS) entry which is preliminary data.</text>
</comment>
<evidence type="ECO:0000256" key="2">
    <source>
        <dbReference type="SAM" id="Phobius"/>
    </source>
</evidence>